<dbReference type="EMBL" id="JABFUC010000005">
    <property type="protein sequence ID" value="MCG6657590.1"/>
    <property type="molecule type" value="Genomic_DNA"/>
</dbReference>
<accession>A0ABS9P724</accession>
<dbReference type="RefSeq" id="WP_238976737.1">
    <property type="nucleotide sequence ID" value="NZ_JABFUC010000005.1"/>
</dbReference>
<name>A0ABS9P724_9GAMM</name>
<dbReference type="InterPro" id="IPR019587">
    <property type="entry name" value="Polyketide_cyclase/dehydratase"/>
</dbReference>
<sequence>MTRYHFVTTWRFEAPIEEVYRVLSEAHRWPAWWPSVTAVEQLAPGDERGVGRVYRYVWKSRLGYRLRFDIRVTRVESPWLIEGEASGDVQGIGRWRLIEEGAVTQVRYEWRVFTTRRWMNLIAPVARPLFAWSHHAVMRDGAVGLARRLGARLLAAAHD</sequence>
<dbReference type="Pfam" id="PF10604">
    <property type="entry name" value="Polyketide_cyc2"/>
    <property type="match status" value="1"/>
</dbReference>
<dbReference type="Proteomes" id="UP000814385">
    <property type="component" value="Unassembled WGS sequence"/>
</dbReference>
<proteinExistence type="predicted"/>
<evidence type="ECO:0000313" key="2">
    <source>
        <dbReference type="Proteomes" id="UP000814385"/>
    </source>
</evidence>
<gene>
    <name evidence="1" type="ORF">HOP52_07415</name>
</gene>
<dbReference type="Gene3D" id="3.30.530.20">
    <property type="match status" value="1"/>
</dbReference>
<comment type="caution">
    <text evidence="1">The sequence shown here is derived from an EMBL/GenBank/DDBJ whole genome shotgun (WGS) entry which is preliminary data.</text>
</comment>
<organism evidence="1 2">
    <name type="scientific">Billgrantia campisalis</name>
    <dbReference type="NCBI Taxonomy" id="74661"/>
    <lineage>
        <taxon>Bacteria</taxon>
        <taxon>Pseudomonadati</taxon>
        <taxon>Pseudomonadota</taxon>
        <taxon>Gammaproteobacteria</taxon>
        <taxon>Oceanospirillales</taxon>
        <taxon>Halomonadaceae</taxon>
        <taxon>Billgrantia</taxon>
    </lineage>
</organism>
<keyword evidence="2" id="KW-1185">Reference proteome</keyword>
<reference evidence="1 2" key="1">
    <citation type="submission" date="2020-05" db="EMBL/GenBank/DDBJ databases">
        <title>Comparative genomic analysis of denitrifying bacteria from Halomonas genus.</title>
        <authorList>
            <person name="Wang L."/>
            <person name="Shao Z."/>
        </authorList>
    </citation>
    <scope>NUCLEOTIDE SEQUENCE [LARGE SCALE GENOMIC DNA]</scope>
    <source>
        <strain evidence="1 2">A4</strain>
    </source>
</reference>
<protein>
    <submittedName>
        <fullName evidence="1">Polyketide cyclase</fullName>
    </submittedName>
</protein>
<dbReference type="SUPFAM" id="SSF55961">
    <property type="entry name" value="Bet v1-like"/>
    <property type="match status" value="1"/>
</dbReference>
<evidence type="ECO:0000313" key="1">
    <source>
        <dbReference type="EMBL" id="MCG6657590.1"/>
    </source>
</evidence>
<dbReference type="CDD" id="cd07824">
    <property type="entry name" value="SRPBCC_6"/>
    <property type="match status" value="1"/>
</dbReference>
<dbReference type="InterPro" id="IPR023393">
    <property type="entry name" value="START-like_dom_sf"/>
</dbReference>